<dbReference type="PROSITE" id="PS51299">
    <property type="entry name" value="HTH_APSES"/>
    <property type="match status" value="1"/>
</dbReference>
<proteinExistence type="predicted"/>
<evidence type="ECO:0000313" key="4">
    <source>
        <dbReference type="EMBL" id="TBU61366.1"/>
    </source>
</evidence>
<dbReference type="FunFam" id="3.10.260.10:FF:000001">
    <property type="entry name" value="APSES transcription factor (MbpA)"/>
    <property type="match status" value="1"/>
</dbReference>
<dbReference type="SMART" id="SM01252">
    <property type="entry name" value="KilA-N"/>
    <property type="match status" value="1"/>
</dbReference>
<dbReference type="STRING" id="114155.A0A4Q9NND6"/>
<dbReference type="AlphaFoldDB" id="A0A4Q9NND6"/>
<keyword evidence="5" id="KW-1185">Reference proteome</keyword>
<accession>A0A4Q9NND6</accession>
<dbReference type="InterPro" id="IPR036887">
    <property type="entry name" value="HTH_APSES_sf"/>
</dbReference>
<feature type="region of interest" description="Disordered" evidence="3">
    <location>
        <begin position="699"/>
        <end position="719"/>
    </location>
</feature>
<evidence type="ECO:0000256" key="3">
    <source>
        <dbReference type="SAM" id="MobiDB-lite"/>
    </source>
</evidence>
<feature type="compositionally biased region" description="Low complexity" evidence="3">
    <location>
        <begin position="171"/>
        <end position="197"/>
    </location>
</feature>
<organism evidence="4 5">
    <name type="scientific">Dichomitus squalens</name>
    <dbReference type="NCBI Taxonomy" id="114155"/>
    <lineage>
        <taxon>Eukaryota</taxon>
        <taxon>Fungi</taxon>
        <taxon>Dikarya</taxon>
        <taxon>Basidiomycota</taxon>
        <taxon>Agaricomycotina</taxon>
        <taxon>Agaricomycetes</taxon>
        <taxon>Polyporales</taxon>
        <taxon>Polyporaceae</taxon>
        <taxon>Dichomitus</taxon>
    </lineage>
</organism>
<dbReference type="InterPro" id="IPR002110">
    <property type="entry name" value="Ankyrin_rpt"/>
</dbReference>
<reference evidence="4 5" key="1">
    <citation type="submission" date="2019-01" db="EMBL/GenBank/DDBJ databases">
        <title>Draft genome sequences of three monokaryotic isolates of the white-rot basidiomycete fungus Dichomitus squalens.</title>
        <authorList>
            <consortium name="DOE Joint Genome Institute"/>
            <person name="Lopez S.C."/>
            <person name="Andreopoulos B."/>
            <person name="Pangilinan J."/>
            <person name="Lipzen A."/>
            <person name="Riley R."/>
            <person name="Ahrendt S."/>
            <person name="Ng V."/>
            <person name="Barry K."/>
            <person name="Daum C."/>
            <person name="Grigoriev I.V."/>
            <person name="Hilden K.S."/>
            <person name="Makela M.R."/>
            <person name="de Vries R.P."/>
        </authorList>
    </citation>
    <scope>NUCLEOTIDE SEQUENCE [LARGE SCALE GENOMIC DNA]</scope>
    <source>
        <strain evidence="4 5">CBS 464.89</strain>
    </source>
</reference>
<dbReference type="GO" id="GO:0033309">
    <property type="term" value="C:SBF transcription complex"/>
    <property type="evidence" value="ECO:0007669"/>
    <property type="project" value="TreeGrafter"/>
</dbReference>
<dbReference type="PROSITE" id="PS50297">
    <property type="entry name" value="ANK_REP_REGION"/>
    <property type="match status" value="2"/>
</dbReference>
<evidence type="ECO:0000256" key="2">
    <source>
        <dbReference type="ARBA" id="ARBA00023043"/>
    </source>
</evidence>
<dbReference type="GO" id="GO:0003677">
    <property type="term" value="F:DNA binding"/>
    <property type="evidence" value="ECO:0007669"/>
    <property type="project" value="InterPro"/>
</dbReference>
<keyword evidence="2" id="KW-0040">ANK repeat</keyword>
<dbReference type="Gene3D" id="3.10.260.10">
    <property type="entry name" value="Transcription regulator HTH, APSES-type DNA-binding domain"/>
    <property type="match status" value="1"/>
</dbReference>
<dbReference type="PANTHER" id="PTHR43828:SF15">
    <property type="entry name" value="TRANSCRIPTION FACTOR MBP1"/>
    <property type="match status" value="1"/>
</dbReference>
<dbReference type="PRINTS" id="PR01415">
    <property type="entry name" value="ANKYRIN"/>
</dbReference>
<dbReference type="Gene3D" id="1.25.40.20">
    <property type="entry name" value="Ankyrin repeat-containing domain"/>
    <property type="match status" value="1"/>
</dbReference>
<name>A0A4Q9NND6_9APHY</name>
<protein>
    <submittedName>
        <fullName evidence="4">Apses-domain-containing protein</fullName>
    </submittedName>
</protein>
<dbReference type="GO" id="GO:0030907">
    <property type="term" value="C:MBF transcription complex"/>
    <property type="evidence" value="ECO:0007669"/>
    <property type="project" value="TreeGrafter"/>
</dbReference>
<dbReference type="Proteomes" id="UP000292082">
    <property type="component" value="Unassembled WGS sequence"/>
</dbReference>
<dbReference type="InterPro" id="IPR036770">
    <property type="entry name" value="Ankyrin_rpt-contain_sf"/>
</dbReference>
<evidence type="ECO:0000256" key="1">
    <source>
        <dbReference type="ARBA" id="ARBA00022737"/>
    </source>
</evidence>
<evidence type="ECO:0000313" key="5">
    <source>
        <dbReference type="Proteomes" id="UP000292082"/>
    </source>
</evidence>
<dbReference type="PROSITE" id="PS50088">
    <property type="entry name" value="ANK_REPEAT"/>
    <property type="match status" value="2"/>
</dbReference>
<sequence length="719" mass="79224">MPDNQIFKATYSGIPVYEMMCKGVAVMRRRSDSWLNATQILKVAGFDKPQRTRILEREIQKGEHEKVQGGYGKYQGTWIPLERGLVLCRQYGCETALKPIIDFQPEAKSPPLAPKHLVSAQSSKASIRRGGEPTGDIPISTRSSKRTGQDGDGTDVDTLSVRGSEDGTMTPSPSEASSSSRTPSPIRSSPGPSASASNAIDEDDRSPSPMPSRKRKHRQQDEEEESGNEGYAANGTDQAAYGDQILEYFISDSNQIPEILINPPPDFDPNMSIDDDGHTALHWASAMGRIRIVKLLLTAGADIYRVNKAGQTALMRSVMFANNYDVRKFPELYELLHRSTLNIDNSNRTVFHHIVDVAMSKGKTHAARYYMETVLQRLADFPRELADIINFQDEDGETALTMAARCRSKRLVKLLLDHGADPKIANRDGKTTEDYILEDERFRSSPVLPSSQLPLRSVDGPATTAAITANGPSTYALLTQGDRPSLHYSITGQKAATRCVGDITMMLDSLAAAFDQELKEKDRDLTQANALFTNIQSEILESQRTVSHLKTQAQGLPAAQQTVKQLEGELRGKMGKRFRLGWEKWIKDEEDRERAIREAAGGQLKSTSGEPVSDLLALHANIPTDPEELRKECERLREELTGHRARRKGMFDQLVKFQAEAGTGGRMAEYRRLISAGCGGIPPEEVDGVVGMLLETLEAEEPSSSTAWNGSARAGLPVG</sequence>
<dbReference type="Pfam" id="PF12796">
    <property type="entry name" value="Ank_2"/>
    <property type="match status" value="2"/>
</dbReference>
<keyword evidence="1" id="KW-0677">Repeat</keyword>
<dbReference type="InterPro" id="IPR051642">
    <property type="entry name" value="SWI6-like"/>
</dbReference>
<dbReference type="InterPro" id="IPR018004">
    <property type="entry name" value="KilA/APSES_HTH"/>
</dbReference>
<dbReference type="GO" id="GO:0001228">
    <property type="term" value="F:DNA-binding transcription activator activity, RNA polymerase II-specific"/>
    <property type="evidence" value="ECO:0007669"/>
    <property type="project" value="UniProtKB-ARBA"/>
</dbReference>
<dbReference type="FunFam" id="1.25.40.20:FF:000238">
    <property type="entry name" value="Unplaced genomic scaffold supercont1.20, whole genome shotgun sequence"/>
    <property type="match status" value="1"/>
</dbReference>
<dbReference type="InterPro" id="IPR003163">
    <property type="entry name" value="Tscrpt_reg_HTH_APSES-type"/>
</dbReference>
<dbReference type="SUPFAM" id="SSF54616">
    <property type="entry name" value="DNA-binding domain of Mlu1-box binding protein MBP1"/>
    <property type="match status" value="1"/>
</dbReference>
<dbReference type="PANTHER" id="PTHR43828">
    <property type="entry name" value="ASPARAGINASE"/>
    <property type="match status" value="1"/>
</dbReference>
<dbReference type="EMBL" id="ML145099">
    <property type="protein sequence ID" value="TBU61366.1"/>
    <property type="molecule type" value="Genomic_DNA"/>
</dbReference>
<feature type="region of interest" description="Disordered" evidence="3">
    <location>
        <begin position="112"/>
        <end position="235"/>
    </location>
</feature>
<gene>
    <name evidence="4" type="ORF">BD310DRAFT_957138</name>
</gene>
<dbReference type="SUPFAM" id="SSF48403">
    <property type="entry name" value="Ankyrin repeat"/>
    <property type="match status" value="1"/>
</dbReference>
<dbReference type="Pfam" id="PF04383">
    <property type="entry name" value="KilA-N"/>
    <property type="match status" value="1"/>
</dbReference>
<dbReference type="SMART" id="SM00248">
    <property type="entry name" value="ANK"/>
    <property type="match status" value="2"/>
</dbReference>